<keyword evidence="5" id="KW-1185">Reference proteome</keyword>
<dbReference type="Proteomes" id="UP000490800">
    <property type="component" value="Unassembled WGS sequence"/>
</dbReference>
<feature type="compositionally biased region" description="Basic residues" evidence="1">
    <location>
        <begin position="19"/>
        <end position="32"/>
    </location>
</feature>
<evidence type="ECO:0000256" key="2">
    <source>
        <dbReference type="SAM" id="Phobius"/>
    </source>
</evidence>
<accession>A0A7X3K0P3</accession>
<feature type="region of interest" description="Disordered" evidence="1">
    <location>
        <begin position="1"/>
        <end position="32"/>
    </location>
</feature>
<feature type="transmembrane region" description="Helical" evidence="2">
    <location>
        <begin position="85"/>
        <end position="104"/>
    </location>
</feature>
<evidence type="ECO:0000313" key="4">
    <source>
        <dbReference type="EMBL" id="MVP01373.1"/>
    </source>
</evidence>
<name>A0A7X3K0P3_9BACL</name>
<feature type="transmembrane region" description="Helical" evidence="2">
    <location>
        <begin position="44"/>
        <end position="65"/>
    </location>
</feature>
<sequence length="427" mass="48200">MNRNNTCKEARKNLGSKKGGGKMGKKRQRKKLPAGYKKIKEPGFWAQLLKVLLFMAGLAVLHYILDWLQKRLFFPQDGWAFYSTVNVLPAFLIVFLVMLGWWMGRSRRGKAILLSTYAAVAAISVLSLLTYQYLDKDGIHVNRFWSGEKLTPWSSVSQVAFEPRMSGGKSNHLQIRSTFFSKEAEAFTLIWVDKREISTAKKKIQAQKIPVTVRPMDLAEARAINRYKEDNRNAVLELLDLKDPAPSAGRPIIGSPAAKVEIAQACAVTDNECLKLHDEIYEAFKDSVMNNELRFRFIHYPVLEDSETAAYAGEAIFRQNPPSFQKYFREIASRRGASWSSANLATLIQTHLPGIDADRVMRELNTVSVYNAVSRDHNEALLMGAEETPAFFVNGRKLPDVTADKSKEEMSKEIKAMINEALGKSPF</sequence>
<keyword evidence="2" id="KW-0812">Transmembrane</keyword>
<dbReference type="InterPro" id="IPR036249">
    <property type="entry name" value="Thioredoxin-like_sf"/>
</dbReference>
<protein>
    <submittedName>
        <fullName evidence="4">Thioredoxin domain-containing protein</fullName>
    </submittedName>
</protein>
<keyword evidence="2" id="KW-0472">Membrane</keyword>
<evidence type="ECO:0000313" key="5">
    <source>
        <dbReference type="Proteomes" id="UP000490800"/>
    </source>
</evidence>
<evidence type="ECO:0000259" key="3">
    <source>
        <dbReference type="Pfam" id="PF13462"/>
    </source>
</evidence>
<dbReference type="EMBL" id="RHLK01000012">
    <property type="protein sequence ID" value="MVP01373.1"/>
    <property type="molecule type" value="Genomic_DNA"/>
</dbReference>
<dbReference type="AlphaFoldDB" id="A0A7X3K0P3"/>
<keyword evidence="2" id="KW-1133">Transmembrane helix</keyword>
<dbReference type="SUPFAM" id="SSF52833">
    <property type="entry name" value="Thioredoxin-like"/>
    <property type="match status" value="1"/>
</dbReference>
<feature type="domain" description="Thioredoxin-like fold" evidence="3">
    <location>
        <begin position="250"/>
        <end position="415"/>
    </location>
</feature>
<reference evidence="4 5" key="1">
    <citation type="journal article" date="2019" name="Microorganisms">
        <title>Paenibacillus lutrae sp. nov., A Chitinolytic Species Isolated from A River Otter in Castril Natural Park, Granada, Spain.</title>
        <authorList>
            <person name="Rodriguez M."/>
            <person name="Reina J.C."/>
            <person name="Bejar V."/>
            <person name="Llamas I."/>
        </authorList>
    </citation>
    <scope>NUCLEOTIDE SEQUENCE [LARGE SCALE GENOMIC DNA]</scope>
    <source>
        <strain evidence="4 5">N10</strain>
    </source>
</reference>
<comment type="caution">
    <text evidence="4">The sequence shown here is derived from an EMBL/GenBank/DDBJ whole genome shotgun (WGS) entry which is preliminary data.</text>
</comment>
<feature type="compositionally biased region" description="Basic and acidic residues" evidence="1">
    <location>
        <begin position="1"/>
        <end position="12"/>
    </location>
</feature>
<proteinExistence type="predicted"/>
<organism evidence="4 5">
    <name type="scientific">Paenibacillus lutrae</name>
    <dbReference type="NCBI Taxonomy" id="2078573"/>
    <lineage>
        <taxon>Bacteria</taxon>
        <taxon>Bacillati</taxon>
        <taxon>Bacillota</taxon>
        <taxon>Bacilli</taxon>
        <taxon>Bacillales</taxon>
        <taxon>Paenibacillaceae</taxon>
        <taxon>Paenibacillus</taxon>
    </lineage>
</organism>
<dbReference type="InterPro" id="IPR012336">
    <property type="entry name" value="Thioredoxin-like_fold"/>
</dbReference>
<gene>
    <name evidence="4" type="ORF">EDM21_17905</name>
</gene>
<dbReference type="Gene3D" id="3.40.30.10">
    <property type="entry name" value="Glutaredoxin"/>
    <property type="match status" value="1"/>
</dbReference>
<dbReference type="Pfam" id="PF13462">
    <property type="entry name" value="Thioredoxin_4"/>
    <property type="match status" value="1"/>
</dbReference>
<evidence type="ECO:0000256" key="1">
    <source>
        <dbReference type="SAM" id="MobiDB-lite"/>
    </source>
</evidence>
<feature type="transmembrane region" description="Helical" evidence="2">
    <location>
        <begin position="111"/>
        <end position="134"/>
    </location>
</feature>